<dbReference type="Gene3D" id="3.40.50.300">
    <property type="entry name" value="P-loop containing nucleotide triphosphate hydrolases"/>
    <property type="match status" value="1"/>
</dbReference>
<evidence type="ECO:0000256" key="6">
    <source>
        <dbReference type="ARBA" id="ARBA00023139"/>
    </source>
</evidence>
<dbReference type="RefSeq" id="XP_014676586.1">
    <property type="nucleotide sequence ID" value="XM_014821100.1"/>
</dbReference>
<dbReference type="PROSITE" id="PS51882">
    <property type="entry name" value="G_ALPHA"/>
    <property type="match status" value="1"/>
</dbReference>
<sequence>MGCVQSSEAKLASERTKQIDKELRADHEKRTREVKLLLLGAGESGKSTIVKQMKIIHESGYTRDDCIQYKPVVYSNTIQSMIAIIRAMGQLRINFRDPDRADDARQLFALVSASDEGEMSPDLAAIMKRLWADTGVQECFSRSREYQLNDSAPYYLNELGRISEPDYVPTEQDVLRTRVKTTGIVETNFHFKGLHFKMFDVGGQRSERKKWIHCFEGVTAIIFCVALSGYDLVLAEDEEMNRMIESMRLFDSICNNKWFTETSIILFLNKKDLFAEKIDKSPLSICYPEYTGPNTYEDAGGYIQLQFENLNRRRDTKEIYTHFTCATDTSNIRFVFDAVTDIIIKNNLKECGLF</sequence>
<dbReference type="SUPFAM" id="SSF52540">
    <property type="entry name" value="P-loop containing nucleoside triphosphate hydrolases"/>
    <property type="match status" value="1"/>
</dbReference>
<name>A0ABM1EWL5_PRICU</name>
<dbReference type="PANTHER" id="PTHR10218">
    <property type="entry name" value="GTP-BINDING PROTEIN ALPHA SUBUNIT"/>
    <property type="match status" value="1"/>
</dbReference>
<protein>
    <submittedName>
        <fullName evidence="10 11">Guanine nucleotide-binding protein G(I) subunit alpha-like</fullName>
    </submittedName>
</protein>
<dbReference type="RefSeq" id="XP_014676588.1">
    <property type="nucleotide sequence ID" value="XM_014821102.1"/>
</dbReference>
<keyword evidence="4" id="KW-0460">Magnesium</keyword>
<organism evidence="9 11">
    <name type="scientific">Priapulus caudatus</name>
    <name type="common">Priapulid worm</name>
    <dbReference type="NCBI Taxonomy" id="37621"/>
    <lineage>
        <taxon>Eukaryota</taxon>
        <taxon>Metazoa</taxon>
        <taxon>Ecdysozoa</taxon>
        <taxon>Scalidophora</taxon>
        <taxon>Priapulida</taxon>
        <taxon>Priapulimorpha</taxon>
        <taxon>Priapulimorphida</taxon>
        <taxon>Priapulidae</taxon>
        <taxon>Priapulus</taxon>
    </lineage>
</organism>
<dbReference type="PRINTS" id="PR00441">
    <property type="entry name" value="GPROTEINAI"/>
</dbReference>
<keyword evidence="7" id="KW-0807">Transducer</keyword>
<keyword evidence="1" id="KW-0519">Myristate</keyword>
<keyword evidence="8" id="KW-0449">Lipoprotein</keyword>
<evidence type="ECO:0000313" key="10">
    <source>
        <dbReference type="RefSeq" id="XP_014676585.1"/>
    </source>
</evidence>
<keyword evidence="3" id="KW-0547">Nucleotide-binding</keyword>
<gene>
    <name evidence="10 11 12" type="primary">LOC106816478</name>
</gene>
<evidence type="ECO:0000313" key="12">
    <source>
        <dbReference type="RefSeq" id="XP_014676588.1"/>
    </source>
</evidence>
<evidence type="ECO:0000313" key="11">
    <source>
        <dbReference type="RefSeq" id="XP_014676586.1"/>
    </source>
</evidence>
<reference evidence="10 11" key="1">
    <citation type="submission" date="2025-05" db="UniProtKB">
        <authorList>
            <consortium name="RefSeq"/>
        </authorList>
    </citation>
    <scope>IDENTIFICATION</scope>
</reference>
<dbReference type="PRINTS" id="PR00318">
    <property type="entry name" value="GPROTEINA"/>
</dbReference>
<accession>A0ABM1EWL5</accession>
<evidence type="ECO:0000256" key="7">
    <source>
        <dbReference type="ARBA" id="ARBA00023224"/>
    </source>
</evidence>
<keyword evidence="6" id="KW-0564">Palmitate</keyword>
<dbReference type="CDD" id="cd00066">
    <property type="entry name" value="G-alpha"/>
    <property type="match status" value="1"/>
</dbReference>
<dbReference type="Proteomes" id="UP000695022">
    <property type="component" value="Unplaced"/>
</dbReference>
<keyword evidence="5" id="KW-0342">GTP-binding</keyword>
<dbReference type="GeneID" id="106816478"/>
<proteinExistence type="predicted"/>
<dbReference type="InterPro" id="IPR011025">
    <property type="entry name" value="GproteinA_insert"/>
</dbReference>
<dbReference type="Gene3D" id="1.10.400.10">
    <property type="entry name" value="GI Alpha 1, domain 2-like"/>
    <property type="match status" value="1"/>
</dbReference>
<evidence type="ECO:0000256" key="4">
    <source>
        <dbReference type="ARBA" id="ARBA00022842"/>
    </source>
</evidence>
<evidence type="ECO:0000256" key="1">
    <source>
        <dbReference type="ARBA" id="ARBA00022707"/>
    </source>
</evidence>
<dbReference type="RefSeq" id="XP_014676585.1">
    <property type="nucleotide sequence ID" value="XM_014821099.1"/>
</dbReference>
<dbReference type="SUPFAM" id="SSF47895">
    <property type="entry name" value="Transducin (alpha subunit), insertion domain"/>
    <property type="match status" value="1"/>
</dbReference>
<dbReference type="SMART" id="SM00275">
    <property type="entry name" value="G_alpha"/>
    <property type="match status" value="1"/>
</dbReference>
<evidence type="ECO:0000256" key="3">
    <source>
        <dbReference type="ARBA" id="ARBA00022741"/>
    </source>
</evidence>
<dbReference type="InterPro" id="IPR001408">
    <property type="entry name" value="Gprotein_alpha_I"/>
</dbReference>
<dbReference type="Pfam" id="PF00503">
    <property type="entry name" value="G-alpha"/>
    <property type="match status" value="1"/>
</dbReference>
<keyword evidence="9" id="KW-1185">Reference proteome</keyword>
<dbReference type="PANTHER" id="PTHR10218:SF227">
    <property type="entry name" value="G PROTEIN ALPHA I SUBUNIT"/>
    <property type="match status" value="1"/>
</dbReference>
<dbReference type="InterPro" id="IPR027417">
    <property type="entry name" value="P-loop_NTPase"/>
</dbReference>
<dbReference type="InterPro" id="IPR001019">
    <property type="entry name" value="Gprotein_alpha_su"/>
</dbReference>
<keyword evidence="2" id="KW-0479">Metal-binding</keyword>
<evidence type="ECO:0000313" key="9">
    <source>
        <dbReference type="Proteomes" id="UP000695022"/>
    </source>
</evidence>
<evidence type="ECO:0000256" key="8">
    <source>
        <dbReference type="ARBA" id="ARBA00023288"/>
    </source>
</evidence>
<evidence type="ECO:0000256" key="5">
    <source>
        <dbReference type="ARBA" id="ARBA00023134"/>
    </source>
</evidence>
<evidence type="ECO:0000256" key="2">
    <source>
        <dbReference type="ARBA" id="ARBA00022723"/>
    </source>
</evidence>